<dbReference type="PANTHER" id="PTHR43774:SF1">
    <property type="entry name" value="PEPTIDE METHIONINE SULFOXIDE REDUCTASE MSRA 2"/>
    <property type="match status" value="1"/>
</dbReference>
<keyword evidence="7" id="KW-1185">Reference proteome</keyword>
<evidence type="ECO:0000256" key="1">
    <source>
        <dbReference type="ARBA" id="ARBA00012502"/>
    </source>
</evidence>
<comment type="caution">
    <text evidence="6">The sequence shown here is derived from an EMBL/GenBank/DDBJ whole genome shotgun (WGS) entry which is preliminary data.</text>
</comment>
<dbReference type="InterPro" id="IPR036509">
    <property type="entry name" value="Met_Sox_Rdtase_MsrA_sf"/>
</dbReference>
<reference evidence="6 7" key="1">
    <citation type="journal article" date="2023" name="Int. J. Syst. Evol. Microbiol.">
        <title>Winogradskyella bathintestinalis sp. nov., isolated from the intestine of the deep-sea loosejaw dragonfish, Malacosteus niger.</title>
        <authorList>
            <person name="Uniacke-Lowe S."/>
            <person name="Johnson C.N."/>
            <person name="Stanton C."/>
            <person name="Hill C."/>
            <person name="Ross P."/>
        </authorList>
    </citation>
    <scope>NUCLEOTIDE SEQUENCE [LARGE SCALE GENOMIC DNA]</scope>
    <source>
        <strain evidence="6 7">APC 3343</strain>
    </source>
</reference>
<evidence type="ECO:0000313" key="6">
    <source>
        <dbReference type="EMBL" id="MDN3492553.1"/>
    </source>
</evidence>
<dbReference type="Proteomes" id="UP001231197">
    <property type="component" value="Unassembled WGS sequence"/>
</dbReference>
<keyword evidence="2 6" id="KW-0560">Oxidoreductase</keyword>
<dbReference type="EC" id="1.8.4.11" evidence="1"/>
<gene>
    <name evidence="6" type="ORF">QMA06_07465</name>
</gene>
<name>A0ABT7ZUB5_9FLAO</name>
<evidence type="ECO:0000256" key="4">
    <source>
        <dbReference type="ARBA" id="ARBA00048782"/>
    </source>
</evidence>
<dbReference type="Pfam" id="PF01625">
    <property type="entry name" value="PMSR"/>
    <property type="match status" value="1"/>
</dbReference>
<feature type="domain" description="Peptide methionine sulphoxide reductase MsrA" evidence="5">
    <location>
        <begin position="6"/>
        <end position="142"/>
    </location>
</feature>
<dbReference type="GO" id="GO:0008113">
    <property type="term" value="F:peptide-methionine (S)-S-oxide reductase activity"/>
    <property type="evidence" value="ECO:0007669"/>
    <property type="project" value="UniProtKB-EC"/>
</dbReference>
<accession>A0ABT7ZUB5</accession>
<comment type="catalytic activity">
    <reaction evidence="3">
        <text>L-methionyl-[protein] + [thioredoxin]-disulfide + H2O = L-methionyl-(S)-S-oxide-[protein] + [thioredoxin]-dithiol</text>
        <dbReference type="Rhea" id="RHEA:14217"/>
        <dbReference type="Rhea" id="RHEA-COMP:10698"/>
        <dbReference type="Rhea" id="RHEA-COMP:10700"/>
        <dbReference type="Rhea" id="RHEA-COMP:12313"/>
        <dbReference type="Rhea" id="RHEA-COMP:12315"/>
        <dbReference type="ChEBI" id="CHEBI:15377"/>
        <dbReference type="ChEBI" id="CHEBI:16044"/>
        <dbReference type="ChEBI" id="CHEBI:29950"/>
        <dbReference type="ChEBI" id="CHEBI:44120"/>
        <dbReference type="ChEBI" id="CHEBI:50058"/>
        <dbReference type="EC" id="1.8.4.11"/>
    </reaction>
</comment>
<evidence type="ECO:0000259" key="5">
    <source>
        <dbReference type="Pfam" id="PF01625"/>
    </source>
</evidence>
<organism evidence="6 7">
    <name type="scientific">Winogradskyella bathintestinalis</name>
    <dbReference type="NCBI Taxonomy" id="3035208"/>
    <lineage>
        <taxon>Bacteria</taxon>
        <taxon>Pseudomonadati</taxon>
        <taxon>Bacteroidota</taxon>
        <taxon>Flavobacteriia</taxon>
        <taxon>Flavobacteriales</taxon>
        <taxon>Flavobacteriaceae</taxon>
        <taxon>Winogradskyella</taxon>
    </lineage>
</organism>
<comment type="catalytic activity">
    <reaction evidence="4">
        <text>[thioredoxin]-disulfide + L-methionine + H2O = L-methionine (S)-S-oxide + [thioredoxin]-dithiol</text>
        <dbReference type="Rhea" id="RHEA:19993"/>
        <dbReference type="Rhea" id="RHEA-COMP:10698"/>
        <dbReference type="Rhea" id="RHEA-COMP:10700"/>
        <dbReference type="ChEBI" id="CHEBI:15377"/>
        <dbReference type="ChEBI" id="CHEBI:29950"/>
        <dbReference type="ChEBI" id="CHEBI:50058"/>
        <dbReference type="ChEBI" id="CHEBI:57844"/>
        <dbReference type="ChEBI" id="CHEBI:58772"/>
        <dbReference type="EC" id="1.8.4.11"/>
    </reaction>
</comment>
<evidence type="ECO:0000256" key="3">
    <source>
        <dbReference type="ARBA" id="ARBA00047806"/>
    </source>
</evidence>
<dbReference type="EMBL" id="JASDDK010000002">
    <property type="protein sequence ID" value="MDN3492553.1"/>
    <property type="molecule type" value="Genomic_DNA"/>
</dbReference>
<dbReference type="SUPFAM" id="SSF55068">
    <property type="entry name" value="Peptide methionine sulfoxide reductase"/>
    <property type="match status" value="1"/>
</dbReference>
<dbReference type="Gene3D" id="3.30.1060.10">
    <property type="entry name" value="Peptide methionine sulphoxide reductase MsrA"/>
    <property type="match status" value="1"/>
</dbReference>
<protein>
    <recommendedName>
        <fullName evidence="1">peptide-methionine (S)-S-oxide reductase</fullName>
        <ecNumber evidence="1">1.8.4.11</ecNumber>
    </recommendedName>
</protein>
<proteinExistence type="predicted"/>
<sequence>MKKRTKIAMGGGCHWCTEAVVQALIGVYKVEQGYVASIGDNHSFSEAVIIHFNPEEISLQLLIEIHLHTHKSTSQHTMREKYRSAVYYFSGAQKREADNILKSFQPEFGNELVTRVYPFSEFKPSREAIQNYYRKNPEKPFCERFINPKLKLLLNRFSEHIKIGFIPKKLKTTEAQLKNE</sequence>
<dbReference type="InterPro" id="IPR002569">
    <property type="entry name" value="Met_Sox_Rdtase_MsrA_dom"/>
</dbReference>
<evidence type="ECO:0000256" key="2">
    <source>
        <dbReference type="ARBA" id="ARBA00023002"/>
    </source>
</evidence>
<dbReference type="PANTHER" id="PTHR43774">
    <property type="entry name" value="PEPTIDE METHIONINE SULFOXIDE REDUCTASE"/>
    <property type="match status" value="1"/>
</dbReference>
<evidence type="ECO:0000313" key="7">
    <source>
        <dbReference type="Proteomes" id="UP001231197"/>
    </source>
</evidence>